<keyword evidence="1" id="KW-1133">Transmembrane helix</keyword>
<feature type="transmembrane region" description="Helical" evidence="1">
    <location>
        <begin position="65"/>
        <end position="84"/>
    </location>
</feature>
<name>A0A484IFU2_9ARCH</name>
<feature type="transmembrane region" description="Helical" evidence="1">
    <location>
        <begin position="39"/>
        <end position="58"/>
    </location>
</feature>
<dbReference type="AlphaFoldDB" id="A0A484IFU2"/>
<gene>
    <name evidence="2" type="ORF">NFRAN_1522</name>
</gene>
<evidence type="ECO:0000313" key="2">
    <source>
        <dbReference type="EMBL" id="VFJ13844.1"/>
    </source>
</evidence>
<evidence type="ECO:0000256" key="1">
    <source>
        <dbReference type="SAM" id="Phobius"/>
    </source>
</evidence>
<proteinExistence type="predicted"/>
<organism evidence="2 3">
    <name type="scientific">Candidatus Nitrosocosmicus franklandianus</name>
    <dbReference type="NCBI Taxonomy" id="1798806"/>
    <lineage>
        <taxon>Archaea</taxon>
        <taxon>Nitrososphaerota</taxon>
        <taxon>Nitrososphaeria</taxon>
        <taxon>Nitrososphaerales</taxon>
        <taxon>Nitrososphaeraceae</taxon>
        <taxon>Candidatus Nitrosocosmicus</taxon>
    </lineage>
</organism>
<dbReference type="RefSeq" id="WP_134483886.1">
    <property type="nucleotide sequence ID" value="NZ_LR216287.1"/>
</dbReference>
<keyword evidence="3" id="KW-1185">Reference proteome</keyword>
<dbReference type="OrthoDB" id="373607at2157"/>
<feature type="transmembrane region" description="Helical" evidence="1">
    <location>
        <begin position="135"/>
        <end position="153"/>
    </location>
</feature>
<sequence length="159" mass="18606">MSVGYATWFDLLDSIAYCPVSNIPINCLSIGEVFGGNHIYQPWNIIGHFIPTLFMFFLKPLRIEYFIVVFLLSTLVMDSPIWGVERLLRGNLLWTENHIPTTSIIEWIKYYYNPFGFYGVWDHDWLFPNFPSAAAIFWSIVGRLAIVISIICLEKRYRK</sequence>
<keyword evidence="1" id="KW-0472">Membrane</keyword>
<dbReference type="GeneID" id="39420867"/>
<accession>A0A484IFU2</accession>
<protein>
    <submittedName>
        <fullName evidence="2">Uncharacterized protein</fullName>
    </submittedName>
</protein>
<dbReference type="Proteomes" id="UP000294299">
    <property type="component" value="Chromosome NFRAN"/>
</dbReference>
<evidence type="ECO:0000313" key="3">
    <source>
        <dbReference type="Proteomes" id="UP000294299"/>
    </source>
</evidence>
<dbReference type="KEGG" id="nfn:NFRAN_1522"/>
<reference evidence="2 3" key="1">
    <citation type="submission" date="2019-02" db="EMBL/GenBank/DDBJ databases">
        <authorList>
            <person name="Lehtovirta-Morley E L."/>
        </authorList>
    </citation>
    <scope>NUCLEOTIDE SEQUENCE [LARGE SCALE GENOMIC DNA]</scope>
    <source>
        <strain evidence="2">NFRAN1</strain>
    </source>
</reference>
<keyword evidence="1" id="KW-0812">Transmembrane</keyword>
<dbReference type="EMBL" id="LR216287">
    <property type="protein sequence ID" value="VFJ13844.1"/>
    <property type="molecule type" value="Genomic_DNA"/>
</dbReference>